<dbReference type="RefSeq" id="WP_345724136.1">
    <property type="nucleotide sequence ID" value="NZ_BAABRU010000019.1"/>
</dbReference>
<reference evidence="2 3" key="1">
    <citation type="submission" date="2024-02" db="EMBL/GenBank/DDBJ databases">
        <title>Herpetosiphon gulosus NBRC 112829.</title>
        <authorList>
            <person name="Ichikawa N."/>
            <person name="Katano-Makiyama Y."/>
            <person name="Hidaka K."/>
        </authorList>
    </citation>
    <scope>NUCLEOTIDE SEQUENCE [LARGE SCALE GENOMIC DNA]</scope>
    <source>
        <strain evidence="2 3">NBRC 112829</strain>
    </source>
</reference>
<feature type="transmembrane region" description="Helical" evidence="1">
    <location>
        <begin position="21"/>
        <end position="43"/>
    </location>
</feature>
<name>A0ABP9X551_9CHLR</name>
<feature type="transmembrane region" description="Helical" evidence="1">
    <location>
        <begin position="149"/>
        <end position="168"/>
    </location>
</feature>
<evidence type="ECO:0000256" key="1">
    <source>
        <dbReference type="SAM" id="Phobius"/>
    </source>
</evidence>
<sequence length="221" mass="24979">MINETTYRVAAVNEPLLRYGWLGWFLATWLGGWLAEIVLPFPIDYVWIFIDGIVDNPLLEQWFYWIIDIWSMFLLLPLVMMSLWVIVLPILKPYRYHLLGLGIASISIDRYAEAYDSLYQTGLLGAVGGFLLGWGLYQATKQMIEKAWLLIPASSIAFGIAQSLFVQFACSNDDGLFGCKTGHYAGIYALEYYLGRGAQWAVYGLITALALGLLSQRRAEV</sequence>
<keyword evidence="1" id="KW-0472">Membrane</keyword>
<organism evidence="2 3">
    <name type="scientific">Herpetosiphon gulosus</name>
    <dbReference type="NCBI Taxonomy" id="1973496"/>
    <lineage>
        <taxon>Bacteria</taxon>
        <taxon>Bacillati</taxon>
        <taxon>Chloroflexota</taxon>
        <taxon>Chloroflexia</taxon>
        <taxon>Herpetosiphonales</taxon>
        <taxon>Herpetosiphonaceae</taxon>
        <taxon>Herpetosiphon</taxon>
    </lineage>
</organism>
<keyword evidence="1" id="KW-0812">Transmembrane</keyword>
<feature type="transmembrane region" description="Helical" evidence="1">
    <location>
        <begin position="63"/>
        <end position="87"/>
    </location>
</feature>
<evidence type="ECO:0000313" key="3">
    <source>
        <dbReference type="Proteomes" id="UP001428290"/>
    </source>
</evidence>
<dbReference type="EMBL" id="BAABRU010000019">
    <property type="protein sequence ID" value="GAA5530537.1"/>
    <property type="molecule type" value="Genomic_DNA"/>
</dbReference>
<keyword evidence="1" id="KW-1133">Transmembrane helix</keyword>
<proteinExistence type="predicted"/>
<evidence type="ECO:0000313" key="2">
    <source>
        <dbReference type="EMBL" id="GAA5530537.1"/>
    </source>
</evidence>
<dbReference type="Proteomes" id="UP001428290">
    <property type="component" value="Unassembled WGS sequence"/>
</dbReference>
<feature type="transmembrane region" description="Helical" evidence="1">
    <location>
        <begin position="197"/>
        <end position="215"/>
    </location>
</feature>
<comment type="caution">
    <text evidence="2">The sequence shown here is derived from an EMBL/GenBank/DDBJ whole genome shotgun (WGS) entry which is preliminary data.</text>
</comment>
<accession>A0ABP9X551</accession>
<keyword evidence="3" id="KW-1185">Reference proteome</keyword>
<gene>
    <name evidence="2" type="ORF">Hgul01_04356</name>
</gene>
<protein>
    <submittedName>
        <fullName evidence="2">Uncharacterized protein</fullName>
    </submittedName>
</protein>